<evidence type="ECO:0000313" key="1">
    <source>
        <dbReference type="EMBL" id="PWA93274.1"/>
    </source>
</evidence>
<accession>A0A2U1Q5I7</accession>
<gene>
    <name evidence="1" type="ORF">CTI12_AA071800</name>
</gene>
<dbReference type="AlphaFoldDB" id="A0A2U1Q5I7"/>
<dbReference type="InterPro" id="IPR050232">
    <property type="entry name" value="FBL13/AtMIF1-like"/>
</dbReference>
<evidence type="ECO:0000313" key="2">
    <source>
        <dbReference type="Proteomes" id="UP000245207"/>
    </source>
</evidence>
<organism evidence="1 2">
    <name type="scientific">Artemisia annua</name>
    <name type="common">Sweet wormwood</name>
    <dbReference type="NCBI Taxonomy" id="35608"/>
    <lineage>
        <taxon>Eukaryota</taxon>
        <taxon>Viridiplantae</taxon>
        <taxon>Streptophyta</taxon>
        <taxon>Embryophyta</taxon>
        <taxon>Tracheophyta</taxon>
        <taxon>Spermatophyta</taxon>
        <taxon>Magnoliopsida</taxon>
        <taxon>eudicotyledons</taxon>
        <taxon>Gunneridae</taxon>
        <taxon>Pentapetalae</taxon>
        <taxon>asterids</taxon>
        <taxon>campanulids</taxon>
        <taxon>Asterales</taxon>
        <taxon>Asteraceae</taxon>
        <taxon>Asteroideae</taxon>
        <taxon>Anthemideae</taxon>
        <taxon>Artemisiinae</taxon>
        <taxon>Artemisia</taxon>
    </lineage>
</organism>
<protein>
    <submittedName>
        <fullName evidence="1">FBD domain, Leucine-rich repeat domain, L domain-like protein</fullName>
    </submittedName>
</protein>
<reference evidence="1 2" key="1">
    <citation type="journal article" date="2018" name="Mol. Plant">
        <title>The genome of Artemisia annua provides insight into the evolution of Asteraceae family and artemisinin biosynthesis.</title>
        <authorList>
            <person name="Shen Q."/>
            <person name="Zhang L."/>
            <person name="Liao Z."/>
            <person name="Wang S."/>
            <person name="Yan T."/>
            <person name="Shi P."/>
            <person name="Liu M."/>
            <person name="Fu X."/>
            <person name="Pan Q."/>
            <person name="Wang Y."/>
            <person name="Lv Z."/>
            <person name="Lu X."/>
            <person name="Zhang F."/>
            <person name="Jiang W."/>
            <person name="Ma Y."/>
            <person name="Chen M."/>
            <person name="Hao X."/>
            <person name="Li L."/>
            <person name="Tang Y."/>
            <person name="Lv G."/>
            <person name="Zhou Y."/>
            <person name="Sun X."/>
            <person name="Brodelius P.E."/>
            <person name="Rose J.K.C."/>
            <person name="Tang K."/>
        </authorList>
    </citation>
    <scope>NUCLEOTIDE SEQUENCE [LARGE SCALE GENOMIC DNA]</scope>
    <source>
        <strain evidence="2">cv. Huhao1</strain>
        <tissue evidence="1">Leaf</tissue>
    </source>
</reference>
<name>A0A2U1Q5I7_ARTAN</name>
<dbReference type="PANTHER" id="PTHR31900">
    <property type="entry name" value="F-BOX/RNI SUPERFAMILY PROTEIN-RELATED"/>
    <property type="match status" value="1"/>
</dbReference>
<dbReference type="PANTHER" id="PTHR31900:SF31">
    <property type="entry name" value="F-BOX_LRR-REPEAT PROTEIN 13-LIKE"/>
    <property type="match status" value="1"/>
</dbReference>
<dbReference type="OrthoDB" id="888406at2759"/>
<proteinExistence type="predicted"/>
<comment type="caution">
    <text evidence="1">The sequence shown here is derived from an EMBL/GenBank/DDBJ whole genome shotgun (WGS) entry which is preliminary data.</text>
</comment>
<dbReference type="STRING" id="35608.A0A2U1Q5I7"/>
<dbReference type="EMBL" id="PKPP01000399">
    <property type="protein sequence ID" value="PWA93274.1"/>
    <property type="molecule type" value="Genomic_DNA"/>
</dbReference>
<dbReference type="Proteomes" id="UP000245207">
    <property type="component" value="Unassembled WGS sequence"/>
</dbReference>
<sequence length="205" mass="23563">MEIPLDIGSCKENYIFDVPTLKRLRLTFSQATLANKLVLNVPNLEYFFVGRILCSLFVMENSPSFDKAKVSYEVVHDHMWVELLKAVSEAKSISSTINFEFILRLHATIAPVSDDRPNGFTFSKASKSTKHLELIFVFHCYKFVLHQKSDGSRWHEPQYVPTCMLMNLMTMKFEDTKRSGFDLQIGKIEGFEEVNGHISNIFNPT</sequence>
<keyword evidence="2" id="KW-1185">Reference proteome</keyword>